<dbReference type="Proteomes" id="UP001595645">
    <property type="component" value="Unassembled WGS sequence"/>
</dbReference>
<reference evidence="2" key="1">
    <citation type="journal article" date="2019" name="Int. J. Syst. Evol. Microbiol.">
        <title>The Global Catalogue of Microorganisms (GCM) 10K type strain sequencing project: providing services to taxonomists for standard genome sequencing and annotation.</title>
        <authorList>
            <consortium name="The Broad Institute Genomics Platform"/>
            <consortium name="The Broad Institute Genome Sequencing Center for Infectious Disease"/>
            <person name="Wu L."/>
            <person name="Ma J."/>
        </authorList>
    </citation>
    <scope>NUCLEOTIDE SEQUENCE [LARGE SCALE GENOMIC DNA]</scope>
    <source>
        <strain evidence="2">CGMCC 4.7676</strain>
    </source>
</reference>
<keyword evidence="2" id="KW-1185">Reference proteome</keyword>
<dbReference type="RefSeq" id="WP_378243238.1">
    <property type="nucleotide sequence ID" value="NZ_JBHRWK010000059.1"/>
</dbReference>
<comment type="caution">
    <text evidence="1">The sequence shown here is derived from an EMBL/GenBank/DDBJ whole genome shotgun (WGS) entry which is preliminary data.</text>
</comment>
<proteinExistence type="predicted"/>
<evidence type="ECO:0000313" key="1">
    <source>
        <dbReference type="EMBL" id="MFC3454061.1"/>
    </source>
</evidence>
<evidence type="ECO:0000313" key="2">
    <source>
        <dbReference type="Proteomes" id="UP001595645"/>
    </source>
</evidence>
<dbReference type="EMBL" id="JBHRWK010000059">
    <property type="protein sequence ID" value="MFC3454061.1"/>
    <property type="molecule type" value="Genomic_DNA"/>
</dbReference>
<sequence>MTETDRNRPESLSARVRRGVALLDEKVPGWHQRVGPDLNMGYPHTDVLGKVFGSFYRGRLELGLSSGDSRALGFEGDEEVPWRSWASVVRGDETLTRLWRFVVRQRQAAALRNLNADSDYDRALFADHLVRVSVDELPVGAR</sequence>
<protein>
    <submittedName>
        <fullName evidence="1">Uncharacterized protein</fullName>
    </submittedName>
</protein>
<accession>A0ABV7P4P3</accession>
<gene>
    <name evidence="1" type="ORF">ACFOSH_31890</name>
</gene>
<organism evidence="1 2">
    <name type="scientific">Amycolatopsis speibonae</name>
    <dbReference type="NCBI Taxonomy" id="1450224"/>
    <lineage>
        <taxon>Bacteria</taxon>
        <taxon>Bacillati</taxon>
        <taxon>Actinomycetota</taxon>
        <taxon>Actinomycetes</taxon>
        <taxon>Pseudonocardiales</taxon>
        <taxon>Pseudonocardiaceae</taxon>
        <taxon>Amycolatopsis</taxon>
    </lineage>
</organism>
<name>A0ABV7P4P3_9PSEU</name>